<dbReference type="EMBL" id="JAPEIS010000010">
    <property type="protein sequence ID" value="KAJ8062226.1"/>
    <property type="molecule type" value="Genomic_DNA"/>
</dbReference>
<organism evidence="2 3">
    <name type="scientific">Sclerotinia nivalis</name>
    <dbReference type="NCBI Taxonomy" id="352851"/>
    <lineage>
        <taxon>Eukaryota</taxon>
        <taxon>Fungi</taxon>
        <taxon>Dikarya</taxon>
        <taxon>Ascomycota</taxon>
        <taxon>Pezizomycotina</taxon>
        <taxon>Leotiomycetes</taxon>
        <taxon>Helotiales</taxon>
        <taxon>Sclerotiniaceae</taxon>
        <taxon>Sclerotinia</taxon>
    </lineage>
</organism>
<gene>
    <name evidence="2" type="ORF">OCU04_008778</name>
</gene>
<reference evidence="2" key="1">
    <citation type="submission" date="2022-11" db="EMBL/GenBank/DDBJ databases">
        <title>Genome Resource of Sclerotinia nivalis Strain SnTB1, a Plant Pathogen Isolated from American Ginseng.</title>
        <authorList>
            <person name="Fan S."/>
        </authorList>
    </citation>
    <scope>NUCLEOTIDE SEQUENCE</scope>
    <source>
        <strain evidence="2">SnTB1</strain>
    </source>
</reference>
<proteinExistence type="predicted"/>
<feature type="chain" id="PRO_5040734664" evidence="1">
    <location>
        <begin position="20"/>
        <end position="146"/>
    </location>
</feature>
<dbReference type="InterPro" id="IPR011050">
    <property type="entry name" value="Pectin_lyase_fold/virulence"/>
</dbReference>
<evidence type="ECO:0000313" key="3">
    <source>
        <dbReference type="Proteomes" id="UP001152300"/>
    </source>
</evidence>
<name>A0A9X0AG68_9HELO</name>
<evidence type="ECO:0000313" key="2">
    <source>
        <dbReference type="EMBL" id="KAJ8062226.1"/>
    </source>
</evidence>
<dbReference type="Gene3D" id="2.160.20.10">
    <property type="entry name" value="Single-stranded right-handed beta-helix, Pectin lyase-like"/>
    <property type="match status" value="1"/>
</dbReference>
<keyword evidence="1" id="KW-0732">Signal</keyword>
<comment type="caution">
    <text evidence="2">The sequence shown here is derived from an EMBL/GenBank/DDBJ whole genome shotgun (WGS) entry which is preliminary data.</text>
</comment>
<dbReference type="SUPFAM" id="SSF51126">
    <property type="entry name" value="Pectin lyase-like"/>
    <property type="match status" value="1"/>
</dbReference>
<feature type="signal peptide" evidence="1">
    <location>
        <begin position="1"/>
        <end position="19"/>
    </location>
</feature>
<sequence>MKFSILSTGLALLAQLASAVPIPTEVGDVVERANIGKRPTIIIDVATTGFATQNCETSGGADGATTTVSTLAQFTDAVTNDEFKRVIAVPFLVLLKSELNQQDDYWVSSSNIQLHTRQNQSFVVFSFHWNRSFHKQIHKRHCTKHH</sequence>
<dbReference type="Proteomes" id="UP001152300">
    <property type="component" value="Unassembled WGS sequence"/>
</dbReference>
<dbReference type="InterPro" id="IPR012334">
    <property type="entry name" value="Pectin_lyas_fold"/>
</dbReference>
<evidence type="ECO:0000256" key="1">
    <source>
        <dbReference type="SAM" id="SignalP"/>
    </source>
</evidence>
<protein>
    <submittedName>
        <fullName evidence="2">Uncharacterized protein</fullName>
    </submittedName>
</protein>
<accession>A0A9X0AG68</accession>
<keyword evidence="3" id="KW-1185">Reference proteome</keyword>
<dbReference type="AlphaFoldDB" id="A0A9X0AG68"/>